<organism evidence="3 4">
    <name type="scientific">Pseudaquabacterium pictum</name>
    <dbReference type="NCBI Taxonomy" id="2315236"/>
    <lineage>
        <taxon>Bacteria</taxon>
        <taxon>Pseudomonadati</taxon>
        <taxon>Pseudomonadota</taxon>
        <taxon>Betaproteobacteria</taxon>
        <taxon>Burkholderiales</taxon>
        <taxon>Sphaerotilaceae</taxon>
        <taxon>Pseudaquabacterium</taxon>
    </lineage>
</organism>
<dbReference type="InterPro" id="IPR029055">
    <property type="entry name" value="Ntn_hydrolases_N"/>
</dbReference>
<dbReference type="GO" id="GO:0016740">
    <property type="term" value="F:transferase activity"/>
    <property type="evidence" value="ECO:0007669"/>
    <property type="project" value="UniProtKB-KW"/>
</dbReference>
<dbReference type="InterPro" id="IPR017932">
    <property type="entry name" value="GATase_2_dom"/>
</dbReference>
<evidence type="ECO:0000256" key="1">
    <source>
        <dbReference type="ARBA" id="ARBA00022962"/>
    </source>
</evidence>
<dbReference type="SUPFAM" id="SSF56235">
    <property type="entry name" value="N-terminal nucleophile aminohydrolases (Ntn hydrolases)"/>
    <property type="match status" value="1"/>
</dbReference>
<feature type="domain" description="Glutamine amidotransferase type-2" evidence="2">
    <location>
        <begin position="2"/>
        <end position="261"/>
    </location>
</feature>
<keyword evidence="4" id="KW-1185">Reference proteome</keyword>
<dbReference type="AlphaFoldDB" id="A0A480AZS8"/>
<gene>
    <name evidence="3" type="primary">yafJ</name>
    <name evidence="3" type="ORF">AQPW35_46780</name>
</gene>
<dbReference type="Proteomes" id="UP000301751">
    <property type="component" value="Unassembled WGS sequence"/>
</dbReference>
<proteinExistence type="predicted"/>
<evidence type="ECO:0000313" key="3">
    <source>
        <dbReference type="EMBL" id="GCL65597.1"/>
    </source>
</evidence>
<dbReference type="CDD" id="cd01908">
    <property type="entry name" value="YafJ"/>
    <property type="match status" value="1"/>
</dbReference>
<dbReference type="PROSITE" id="PS51278">
    <property type="entry name" value="GATASE_TYPE_2"/>
    <property type="match status" value="1"/>
</dbReference>
<evidence type="ECO:0000313" key="4">
    <source>
        <dbReference type="Proteomes" id="UP000301751"/>
    </source>
</evidence>
<keyword evidence="1 3" id="KW-0315">Glutamine amidotransferase</keyword>
<keyword evidence="3" id="KW-0808">Transferase</keyword>
<dbReference type="OrthoDB" id="321954at2"/>
<protein>
    <submittedName>
        <fullName evidence="3">Class II glutamine amidotransferase</fullName>
    </submittedName>
</protein>
<dbReference type="Pfam" id="PF13230">
    <property type="entry name" value="GATase_4"/>
    <property type="match status" value="1"/>
</dbReference>
<comment type="caution">
    <text evidence="3">The sequence shown here is derived from an EMBL/GenBank/DDBJ whole genome shotgun (WGS) entry which is preliminary data.</text>
</comment>
<name>A0A480AZS8_9BURK</name>
<evidence type="ECO:0000259" key="2">
    <source>
        <dbReference type="PROSITE" id="PS51278"/>
    </source>
</evidence>
<dbReference type="PANTHER" id="PTHR42824">
    <property type="entry name" value="GLUTAMINE AMIDOTRANSFERASE"/>
    <property type="match status" value="1"/>
</dbReference>
<dbReference type="Gene3D" id="3.60.20.10">
    <property type="entry name" value="Glutamine Phosphoribosylpyrophosphate, subunit 1, domain 1"/>
    <property type="match status" value="1"/>
</dbReference>
<dbReference type="PANTHER" id="PTHR42824:SF1">
    <property type="entry name" value="GLUTAMINE AMIDOTRANSFERASE YAFJ-RELATED"/>
    <property type="match status" value="1"/>
</dbReference>
<sequence length="283" mass="29950">MCELLALSSSRPARLTFSLHTLAARGGLLGRSHDGWGVAFYEGRDVALFREPRPAADSALVNFLQTQGPATGLAISHIRHATRGEVSLANTQPFVRLLGGRSHVFAHNGDLPGIDCAVPVDRAASRAVGQTDSELAFCALLARLSTLWLEGRAPPLERRLSVLAAFAAELRALGPANFLYADGDALFAHGDRRLQHNGRSEPPGLWIRQRNCPPDAAASDQDAGVVVHTDGTSVVWVASVPLTDDPWQPLASGELVAIRDGRILTGDSTTSAPAGAARADHAV</sequence>
<dbReference type="EMBL" id="BJCL01000018">
    <property type="protein sequence ID" value="GCL65597.1"/>
    <property type="molecule type" value="Genomic_DNA"/>
</dbReference>
<reference evidence="4" key="1">
    <citation type="submission" date="2019-03" db="EMBL/GenBank/DDBJ databases">
        <title>Aquabacterium pictum sp.nov., the first bacteriochlorophyll a-containing freshwater bacterium in the genus Aquabacterium of the class Betaproteobacteria.</title>
        <authorList>
            <person name="Hirose S."/>
            <person name="Tank M."/>
            <person name="Hara E."/>
            <person name="Tamaki H."/>
            <person name="Takaichi S."/>
            <person name="Haruta S."/>
            <person name="Hanada S."/>
        </authorList>
    </citation>
    <scope>NUCLEOTIDE SEQUENCE [LARGE SCALE GENOMIC DNA]</scope>
    <source>
        <strain evidence="4">W35</strain>
    </source>
</reference>
<dbReference type="InterPro" id="IPR026869">
    <property type="entry name" value="EgtC-like"/>
</dbReference>
<accession>A0A480AZS8</accession>
<dbReference type="RefSeq" id="WP_137735301.1">
    <property type="nucleotide sequence ID" value="NZ_BJCL01000018.1"/>
</dbReference>